<comment type="caution">
    <text evidence="1">The sequence shown here is derived from an EMBL/GenBank/DDBJ whole genome shotgun (WGS) entry which is preliminary data.</text>
</comment>
<organism evidence="1 2">
    <name type="scientific">Rhizophagus irregularis</name>
    <dbReference type="NCBI Taxonomy" id="588596"/>
    <lineage>
        <taxon>Eukaryota</taxon>
        <taxon>Fungi</taxon>
        <taxon>Fungi incertae sedis</taxon>
        <taxon>Mucoromycota</taxon>
        <taxon>Glomeromycotina</taxon>
        <taxon>Glomeromycetes</taxon>
        <taxon>Glomerales</taxon>
        <taxon>Glomeraceae</taxon>
        <taxon>Rhizophagus</taxon>
    </lineage>
</organism>
<dbReference type="Proteomes" id="UP000232722">
    <property type="component" value="Unassembled WGS sequence"/>
</dbReference>
<reference evidence="1 2" key="2">
    <citation type="submission" date="2017-09" db="EMBL/GenBank/DDBJ databases">
        <title>Extensive intraspecific genome diversity in a model arbuscular mycorrhizal fungus.</title>
        <authorList>
            <person name="Chen E.C."/>
            <person name="Morin E."/>
            <person name="Beaudet D."/>
            <person name="Noel J."/>
            <person name="Ndikumana S."/>
            <person name="Charron P."/>
            <person name="St-Onge C."/>
            <person name="Giorgi J."/>
            <person name="Grigoriev I.V."/>
            <person name="Roux C."/>
            <person name="Martin F.M."/>
            <person name="Corradi N."/>
        </authorList>
    </citation>
    <scope>NUCLEOTIDE SEQUENCE [LARGE SCALE GENOMIC DNA]</scope>
    <source>
        <strain evidence="1 2">A5</strain>
    </source>
</reference>
<name>A0A2N0NDQ9_9GLOM</name>
<dbReference type="AlphaFoldDB" id="A0A2N0NDQ9"/>
<proteinExistence type="predicted"/>
<reference evidence="1 2" key="1">
    <citation type="submission" date="2016-04" db="EMBL/GenBank/DDBJ databases">
        <title>Genome analyses suggest a sexual origin of heterokaryosis in a supposedly ancient asexual fungus.</title>
        <authorList>
            <person name="Ropars J."/>
            <person name="Sedzielewska K."/>
            <person name="Noel J."/>
            <person name="Charron P."/>
            <person name="Farinelli L."/>
            <person name="Marton T."/>
            <person name="Kruger M."/>
            <person name="Pelin A."/>
            <person name="Brachmann A."/>
            <person name="Corradi N."/>
        </authorList>
    </citation>
    <scope>NUCLEOTIDE SEQUENCE [LARGE SCALE GENOMIC DNA]</scope>
    <source>
        <strain evidence="1 2">A5</strain>
    </source>
</reference>
<sequence>NKPEEVFVDKLLKELERPDETEKCNFEEKFVESRKQQNTEVKMLKIGKKNGMKSSGYFWLFAN</sequence>
<gene>
    <name evidence="1" type="ORF">RhiirA5_443664</name>
</gene>
<evidence type="ECO:0000313" key="1">
    <source>
        <dbReference type="EMBL" id="PKB92716.1"/>
    </source>
</evidence>
<feature type="non-terminal residue" evidence="1">
    <location>
        <position position="1"/>
    </location>
</feature>
<dbReference type="EMBL" id="LLXJ01010131">
    <property type="protein sequence ID" value="PKB92716.1"/>
    <property type="molecule type" value="Genomic_DNA"/>
</dbReference>
<evidence type="ECO:0000313" key="2">
    <source>
        <dbReference type="Proteomes" id="UP000232722"/>
    </source>
</evidence>
<protein>
    <submittedName>
        <fullName evidence="1">Uncharacterized protein</fullName>
    </submittedName>
</protein>
<accession>A0A2N0NDQ9</accession>